<accession>A0ABR6W355</accession>
<feature type="domain" description="Putative auto-transporter adhesin head GIN" evidence="9">
    <location>
        <begin position="665"/>
        <end position="844"/>
    </location>
</feature>
<keyword evidence="3 7" id="KW-0812">Transmembrane</keyword>
<protein>
    <submittedName>
        <fullName evidence="12">Phage shock protein PspC (Stress-responsive transcriptional regulator)</fullName>
    </submittedName>
</protein>
<proteinExistence type="predicted"/>
<dbReference type="CDD" id="cd00298">
    <property type="entry name" value="ACD_sHsps_p23-like"/>
    <property type="match status" value="1"/>
</dbReference>
<evidence type="ECO:0000256" key="5">
    <source>
        <dbReference type="ARBA" id="ARBA00023136"/>
    </source>
</evidence>
<feature type="transmembrane region" description="Helical" evidence="7">
    <location>
        <begin position="358"/>
        <end position="385"/>
    </location>
</feature>
<dbReference type="Pfam" id="PF22744">
    <property type="entry name" value="Toast-rack_PspC-Cterm"/>
    <property type="match status" value="1"/>
</dbReference>
<dbReference type="InterPro" id="IPR021255">
    <property type="entry name" value="DUF2807"/>
</dbReference>
<dbReference type="PANTHER" id="PTHR33885">
    <property type="entry name" value="PHAGE SHOCK PROTEIN C"/>
    <property type="match status" value="1"/>
</dbReference>
<dbReference type="RefSeq" id="WP_186736360.1">
    <property type="nucleotide sequence ID" value="NZ_VFIA01000005.1"/>
</dbReference>
<keyword evidence="4 7" id="KW-1133">Transmembrane helix</keyword>
<evidence type="ECO:0000313" key="13">
    <source>
        <dbReference type="Proteomes" id="UP000700732"/>
    </source>
</evidence>
<evidence type="ECO:0000256" key="2">
    <source>
        <dbReference type="ARBA" id="ARBA00022475"/>
    </source>
</evidence>
<evidence type="ECO:0000313" key="12">
    <source>
        <dbReference type="EMBL" id="MBC3790526.1"/>
    </source>
</evidence>
<feature type="transmembrane region" description="Helical" evidence="7">
    <location>
        <begin position="405"/>
        <end position="432"/>
    </location>
</feature>
<evidence type="ECO:0000256" key="3">
    <source>
        <dbReference type="ARBA" id="ARBA00022692"/>
    </source>
</evidence>
<name>A0ABR6W355_9BACT</name>
<dbReference type="Pfam" id="PF04024">
    <property type="entry name" value="PspC"/>
    <property type="match status" value="2"/>
</dbReference>
<feature type="domain" description="Phage shock protein PspC N-terminal" evidence="8">
    <location>
        <begin position="227"/>
        <end position="283"/>
    </location>
</feature>
<dbReference type="EMBL" id="VFIA01000005">
    <property type="protein sequence ID" value="MBC3790526.1"/>
    <property type="molecule type" value="Genomic_DNA"/>
</dbReference>
<feature type="domain" description="PspC-related ToastRack" evidence="11">
    <location>
        <begin position="495"/>
        <end position="619"/>
    </location>
</feature>
<feature type="region of interest" description="Disordered" evidence="6">
    <location>
        <begin position="97"/>
        <end position="140"/>
    </location>
</feature>
<keyword evidence="2" id="KW-1003">Cell membrane</keyword>
<dbReference type="InterPro" id="IPR007168">
    <property type="entry name" value="Phageshock_PspC_N"/>
</dbReference>
<evidence type="ECO:0000259" key="8">
    <source>
        <dbReference type="Pfam" id="PF04024"/>
    </source>
</evidence>
<dbReference type="PANTHER" id="PTHR33885:SF3">
    <property type="entry name" value="PHAGE SHOCK PROTEIN C"/>
    <property type="match status" value="1"/>
</dbReference>
<feature type="transmembrane region" description="Helical" evidence="7">
    <location>
        <begin position="444"/>
        <end position="465"/>
    </location>
</feature>
<feature type="transmembrane region" description="Helical" evidence="7">
    <location>
        <begin position="168"/>
        <end position="187"/>
    </location>
</feature>
<gene>
    <name evidence="12" type="ORF">FH603_1016</name>
</gene>
<dbReference type="InterPro" id="IPR054321">
    <property type="entry name" value="PspC-rel_TM"/>
</dbReference>
<dbReference type="Pfam" id="PF22571">
    <property type="entry name" value="LiaI-LiaF-TM_PspC"/>
    <property type="match status" value="1"/>
</dbReference>
<keyword evidence="5 7" id="KW-0472">Membrane</keyword>
<keyword evidence="13" id="KW-1185">Reference proteome</keyword>
<feature type="domain" description="Phage shock protein PspC N-terminal" evidence="8">
    <location>
        <begin position="141"/>
        <end position="215"/>
    </location>
</feature>
<feature type="transmembrane region" description="Helical" evidence="7">
    <location>
        <begin position="199"/>
        <end position="220"/>
    </location>
</feature>
<dbReference type="Gene3D" id="2.160.20.120">
    <property type="match status" value="1"/>
</dbReference>
<organism evidence="12 13">
    <name type="scientific">Spirosoma utsteinense</name>
    <dbReference type="NCBI Taxonomy" id="2585773"/>
    <lineage>
        <taxon>Bacteria</taxon>
        <taxon>Pseudomonadati</taxon>
        <taxon>Bacteroidota</taxon>
        <taxon>Cytophagia</taxon>
        <taxon>Cytophagales</taxon>
        <taxon>Cytophagaceae</taxon>
        <taxon>Spirosoma</taxon>
    </lineage>
</organism>
<reference evidence="12 13" key="1">
    <citation type="submission" date="2019-06" db="EMBL/GenBank/DDBJ databases">
        <title>Spirosoma utsteinense sp. nov. isolated from Antarctic ice-free soils.</title>
        <authorList>
            <person name="Tahon G."/>
        </authorList>
    </citation>
    <scope>NUCLEOTIDE SEQUENCE [LARGE SCALE GENOMIC DNA]</scope>
    <source>
        <strain evidence="12 13">LMG 31447</strain>
    </source>
</reference>
<evidence type="ECO:0000259" key="10">
    <source>
        <dbReference type="Pfam" id="PF22571"/>
    </source>
</evidence>
<feature type="compositionally biased region" description="Polar residues" evidence="6">
    <location>
        <begin position="99"/>
        <end position="118"/>
    </location>
</feature>
<feature type="compositionally biased region" description="Polar residues" evidence="6">
    <location>
        <begin position="836"/>
        <end position="846"/>
    </location>
</feature>
<sequence>MKKTISINISGVIFHIEEDGYDKLKGYLTTVQQYFSTYEDSQEIVTDIENRIAEKLLAKLKAADRQAVSLEDVNELIAAMGTVADFEAVEEEEVLVTTGGRNSATGAGNARPGSQQTGPVPGSGAYGSEPTGSRGAYTAPRRLVRDMRRKTLGGVAAGLAHYFNMDVVWVRLIFVALVVGLPALMGASNSNSGEFFGGLSGFTVIVYIAMWIALPGVATIEEDKTIKKFFRNPEDKVMGGVASGIAAYFGIDTGLVRLLFVLGIVFFGVGFLLYLVLWMIAPAANTLTEKMEMQGRPITLSNIESSIKQNLNINESPNNESGLTRVLLFPFRAIATIIGGLGSALGPLLNGVVAVIRVFAGIMMLVVAFAFMVACLAMLGAAIGLESGVHFGDGDVAVNLLRSDVTLPMVVAGFLTGIIPAFGLAILGVMLITTRNVISSRTALTAAGVWLVSMVVFAGTATPLINSFQRKGVVEETKVIRVAGTPTFDLVDIDSDYDKGTDIELQGYEGTDINLEQRFEAQGRNRADAQANARTIKYRYVQKDSVVRFDNSIELMPKARFRMQDMDMFLKIPYEKPFRMTPAFARHIRNEFGEKEIDRMTASIWKFTANDGLVCINFPRERDRDYNDDNDVTDLTDDVQSAVASELGEDFDEMGDHTRQFTATNFSKVEVSGAFVVRFRKGDVYKVVADGREKDLDDIKVDVDGNKLEVSMERNGLFDWSNRKRIGLTITLPAVDEVKLSGASKASLAGFGNFNELNLDMSGACRTVFDGEVKNLTIGLSGASNAVLRGHADRLNADLSGASKIEATGLSVDQAEVDASGASHANLGQVNKLDSETSGASKVTRQ</sequence>
<evidence type="ECO:0000256" key="1">
    <source>
        <dbReference type="ARBA" id="ARBA00004162"/>
    </source>
</evidence>
<evidence type="ECO:0000259" key="11">
    <source>
        <dbReference type="Pfam" id="PF22744"/>
    </source>
</evidence>
<comment type="subcellular location">
    <subcellularLocation>
        <location evidence="1">Cell membrane</location>
        <topology evidence="1">Single-pass membrane protein</topology>
    </subcellularLocation>
</comment>
<dbReference type="InterPro" id="IPR052027">
    <property type="entry name" value="PspC"/>
</dbReference>
<evidence type="ECO:0000256" key="6">
    <source>
        <dbReference type="SAM" id="MobiDB-lite"/>
    </source>
</evidence>
<feature type="region of interest" description="Disordered" evidence="6">
    <location>
        <begin position="823"/>
        <end position="846"/>
    </location>
</feature>
<evidence type="ECO:0000256" key="7">
    <source>
        <dbReference type="SAM" id="Phobius"/>
    </source>
</evidence>
<evidence type="ECO:0000256" key="4">
    <source>
        <dbReference type="ARBA" id="ARBA00022989"/>
    </source>
</evidence>
<dbReference type="InterPro" id="IPR054319">
    <property type="entry name" value="PspC-rel_ToastRack"/>
</dbReference>
<comment type="caution">
    <text evidence="12">The sequence shown here is derived from an EMBL/GenBank/DDBJ whole genome shotgun (WGS) entry which is preliminary data.</text>
</comment>
<dbReference type="Proteomes" id="UP000700732">
    <property type="component" value="Unassembled WGS sequence"/>
</dbReference>
<feature type="domain" description="PspC-related transmembrane region" evidence="10">
    <location>
        <begin position="327"/>
        <end position="468"/>
    </location>
</feature>
<feature type="transmembrane region" description="Helical" evidence="7">
    <location>
        <begin position="258"/>
        <end position="281"/>
    </location>
</feature>
<evidence type="ECO:0000259" key="9">
    <source>
        <dbReference type="Pfam" id="PF10988"/>
    </source>
</evidence>
<feature type="transmembrane region" description="Helical" evidence="7">
    <location>
        <begin position="326"/>
        <end position="346"/>
    </location>
</feature>
<dbReference type="Pfam" id="PF10988">
    <property type="entry name" value="DUF2807"/>
    <property type="match status" value="1"/>
</dbReference>